<evidence type="ECO:0000256" key="2">
    <source>
        <dbReference type="SAM" id="MobiDB-lite"/>
    </source>
</evidence>
<evidence type="ECO:0000313" key="4">
    <source>
        <dbReference type="Proteomes" id="UP000326711"/>
    </source>
</evidence>
<evidence type="ECO:0000313" key="3">
    <source>
        <dbReference type="EMBL" id="QFQ02501.1"/>
    </source>
</evidence>
<dbReference type="EMBL" id="CP045032">
    <property type="protein sequence ID" value="QFQ02501.1"/>
    <property type="molecule type" value="Genomic_DNA"/>
</dbReference>
<feature type="region of interest" description="Disordered" evidence="2">
    <location>
        <begin position="1"/>
        <end position="44"/>
    </location>
</feature>
<accession>A0A5J6Z7Z1</accession>
<dbReference type="RefSeq" id="WP_151902854.1">
    <property type="nucleotide sequence ID" value="NZ_CP045032.1"/>
</dbReference>
<evidence type="ECO:0000256" key="1">
    <source>
        <dbReference type="SAM" id="Coils"/>
    </source>
</evidence>
<keyword evidence="4" id="KW-1185">Reference proteome</keyword>
<dbReference type="KEGG" id="cuo:CUROG_05690"/>
<proteinExistence type="predicted"/>
<reference evidence="4" key="1">
    <citation type="submission" date="2019-10" db="EMBL/GenBank/DDBJ databases">
        <title>Complete genome sequence of Corynebacterium urogenitalis DSM 108747, isolated from the genital tract of a cow.</title>
        <authorList>
            <person name="Ruckert C."/>
            <person name="Ballas P."/>
            <person name="Wagener K."/>
            <person name="Drillich M."/>
            <person name="Kaempfer P."/>
            <person name="Busse H.-J."/>
            <person name="Ehling-Schulz M."/>
        </authorList>
    </citation>
    <scope>NUCLEOTIDE SEQUENCE [LARGE SCALE GENOMIC DNA]</scope>
    <source>
        <strain evidence="4">LMM 1652</strain>
    </source>
</reference>
<dbReference type="Pfam" id="PF03993">
    <property type="entry name" value="DUF349"/>
    <property type="match status" value="3"/>
</dbReference>
<organism evidence="3 4">
    <name type="scientific">Corynebacterium urogenitale</name>
    <dbReference type="NCBI Taxonomy" id="2487892"/>
    <lineage>
        <taxon>Bacteria</taxon>
        <taxon>Bacillati</taxon>
        <taxon>Actinomycetota</taxon>
        <taxon>Actinomycetes</taxon>
        <taxon>Mycobacteriales</taxon>
        <taxon>Corynebacteriaceae</taxon>
        <taxon>Corynebacterium</taxon>
    </lineage>
</organism>
<dbReference type="AlphaFoldDB" id="A0A5J6Z7Z1"/>
<evidence type="ECO:0008006" key="5">
    <source>
        <dbReference type="Google" id="ProtNLM"/>
    </source>
</evidence>
<dbReference type="OrthoDB" id="5422202at2"/>
<protein>
    <recommendedName>
        <fullName evidence="5">DUF349 domain-containing protein</fullName>
    </recommendedName>
</protein>
<sequence length="436" mass="48780">MNSPIKPSSMPKPGPKPGAHRASVTPVGRPQASDPSKFGRVDADGTAWVFTASGERRIGEYKAGSPEEGLRHFGARYDDIATEVAMLEARLTSHPEEAKRIRSDAQAIRESLATAAVIGDIEALEQRLRGISSESEDAEIRVAKDKASRREQAIARKTALAKEAERIGKESTDWKAAGDRMRAILEEWKTIRGIDRATDDELWKRYSAGRDEFSHRRGAHFAELDRHRAAAKHKKEDLVEQAEALQDSTDWSATAAKYRDLMNEWKAAGRATRQADDRLWERFRAAQDKFFDARKADFAKRDAQFEDNAEAKQALLDEYDAKIDPSQGLDKARAQLRELQEKWENIGFVPRARIREFDEKIGALEQRVSDAADAEWRRTDPETQARVAQFQAKVDALNAEAEAASAAGKEEKAAELRAQADQWKEWTKAAANAAGE</sequence>
<gene>
    <name evidence="3" type="ORF">CUROG_05690</name>
</gene>
<dbReference type="InterPro" id="IPR007139">
    <property type="entry name" value="DUF349"/>
</dbReference>
<keyword evidence="1" id="KW-0175">Coiled coil</keyword>
<dbReference type="Proteomes" id="UP000326711">
    <property type="component" value="Chromosome"/>
</dbReference>
<name>A0A5J6Z7Z1_9CORY</name>
<feature type="coiled-coil region" evidence="1">
    <location>
        <begin position="354"/>
        <end position="407"/>
    </location>
</feature>